<dbReference type="RefSeq" id="WP_169602673.1">
    <property type="nucleotide sequence ID" value="NZ_CP046565.1"/>
</dbReference>
<evidence type="ECO:0000313" key="2">
    <source>
        <dbReference type="Proteomes" id="UP000503004"/>
    </source>
</evidence>
<reference evidence="2" key="1">
    <citation type="submission" date="2019-12" db="EMBL/GenBank/DDBJ databases">
        <authorList>
            <person name="Awala S.I."/>
            <person name="Rhee S.K."/>
        </authorList>
    </citation>
    <scope>NUCLEOTIDE SEQUENCE [LARGE SCALE GENOMIC DNA]</scope>
    <source>
        <strain evidence="2">IM1</strain>
    </source>
</reference>
<gene>
    <name evidence="1" type="ORF">GNH96_05010</name>
</gene>
<dbReference type="SUPFAM" id="SSF56935">
    <property type="entry name" value="Porins"/>
    <property type="match status" value="1"/>
</dbReference>
<protein>
    <submittedName>
        <fullName evidence="1">Outer membrane beta-barrel protein</fullName>
    </submittedName>
</protein>
<dbReference type="KEGG" id="metu:GNH96_05010"/>
<name>A0A858Q6F4_9GAMM</name>
<organism evidence="1 2">
    <name type="scientific">Methylococcus geothermalis</name>
    <dbReference type="NCBI Taxonomy" id="2681310"/>
    <lineage>
        <taxon>Bacteria</taxon>
        <taxon>Pseudomonadati</taxon>
        <taxon>Pseudomonadota</taxon>
        <taxon>Gammaproteobacteria</taxon>
        <taxon>Methylococcales</taxon>
        <taxon>Methylococcaceae</taxon>
        <taxon>Methylococcus</taxon>
    </lineage>
</organism>
<dbReference type="InterPro" id="IPR011486">
    <property type="entry name" value="BBP2"/>
</dbReference>
<dbReference type="AlphaFoldDB" id="A0A858Q6F4"/>
<proteinExistence type="predicted"/>
<evidence type="ECO:0000313" key="1">
    <source>
        <dbReference type="EMBL" id="QJD29385.1"/>
    </source>
</evidence>
<keyword evidence="2" id="KW-1185">Reference proteome</keyword>
<dbReference type="Pfam" id="PF07642">
    <property type="entry name" value="BBP2"/>
    <property type="match status" value="1"/>
</dbReference>
<dbReference type="Proteomes" id="UP000503004">
    <property type="component" value="Chromosome"/>
</dbReference>
<sequence length="416" mass="45500">MVNLFSLRIRGLTLAGAALLWIGGSWVPAAGAGLEQAHGVFEMLPDGMNPNDAHWMQGLRLTLGGWIDAGLTHNVDQPGSGYNGPVTFSDRADEFQPNQVYLYLERAVDRQGESFDLGGRLDLMYGTDAWFSQAFGDPQGSWDRQISDNNRYNLAVPQAYLEALVPVGRGLGVKIGHFYTVVGVESVMAPENFFYSHSYTMQYGEPFTHTGIRFSYQPTDNLLLDAAAVTGSQFAGWDGVFDHSLENWAFVGGGTWTSDSGETSLSINGSNGTVTTAPRGELNFYSLVAQHDLTPKLHATLQHDHGWISGAGQTTGWYGLVQYLSYDLTEDMSLGLRGEWFRDDDGTRVLSPARAPTMGLGPGSYYAVTAGVKWSPLPWLTARPHLRYDWSDGTRPFDDGKATSQILLSADVIVSF</sequence>
<dbReference type="EMBL" id="CP046565">
    <property type="protein sequence ID" value="QJD29385.1"/>
    <property type="molecule type" value="Genomic_DNA"/>
</dbReference>
<accession>A0A858Q6F4</accession>